<dbReference type="AlphaFoldDB" id="A0AAW2H1V4"/>
<sequence length="111" mass="13073">MHSCFFATVSAEAARPILMNASFFNTNRQLRGTDCLTKFLSVHKKKKKKKKKVFSHKFPTITDIKLPRNICKTCIIKIQKLLREQHAILYLSQLITCVKYFFFFFYGVFVK</sequence>
<name>A0AAW2H1V4_9HYME</name>
<evidence type="ECO:0000256" key="1">
    <source>
        <dbReference type="SAM" id="Phobius"/>
    </source>
</evidence>
<keyword evidence="1" id="KW-0812">Transmembrane</keyword>
<dbReference type="EMBL" id="JADYXP020000001">
    <property type="protein sequence ID" value="KAL0133532.1"/>
    <property type="molecule type" value="Genomic_DNA"/>
</dbReference>
<keyword evidence="1" id="KW-1133">Transmembrane helix</keyword>
<keyword evidence="1" id="KW-0472">Membrane</keyword>
<gene>
    <name evidence="2" type="ORF">PUN28_000928</name>
</gene>
<comment type="caution">
    <text evidence="2">The sequence shown here is derived from an EMBL/GenBank/DDBJ whole genome shotgun (WGS) entry which is preliminary data.</text>
</comment>
<organism evidence="2 3">
    <name type="scientific">Cardiocondyla obscurior</name>
    <dbReference type="NCBI Taxonomy" id="286306"/>
    <lineage>
        <taxon>Eukaryota</taxon>
        <taxon>Metazoa</taxon>
        <taxon>Ecdysozoa</taxon>
        <taxon>Arthropoda</taxon>
        <taxon>Hexapoda</taxon>
        <taxon>Insecta</taxon>
        <taxon>Pterygota</taxon>
        <taxon>Neoptera</taxon>
        <taxon>Endopterygota</taxon>
        <taxon>Hymenoptera</taxon>
        <taxon>Apocrita</taxon>
        <taxon>Aculeata</taxon>
        <taxon>Formicoidea</taxon>
        <taxon>Formicidae</taxon>
        <taxon>Myrmicinae</taxon>
        <taxon>Cardiocondyla</taxon>
    </lineage>
</organism>
<evidence type="ECO:0000313" key="2">
    <source>
        <dbReference type="EMBL" id="KAL0133532.1"/>
    </source>
</evidence>
<protein>
    <submittedName>
        <fullName evidence="2">Uncharacterized protein</fullName>
    </submittedName>
</protein>
<evidence type="ECO:0000313" key="3">
    <source>
        <dbReference type="Proteomes" id="UP001430953"/>
    </source>
</evidence>
<reference evidence="2 3" key="1">
    <citation type="submission" date="2023-03" db="EMBL/GenBank/DDBJ databases">
        <title>High recombination rates correlate with genetic variation in Cardiocondyla obscurior ants.</title>
        <authorList>
            <person name="Errbii M."/>
        </authorList>
    </citation>
    <scope>NUCLEOTIDE SEQUENCE [LARGE SCALE GENOMIC DNA]</scope>
    <source>
        <strain evidence="2">Alpha-2009</strain>
        <tissue evidence="2">Whole body</tissue>
    </source>
</reference>
<dbReference type="Proteomes" id="UP001430953">
    <property type="component" value="Unassembled WGS sequence"/>
</dbReference>
<proteinExistence type="predicted"/>
<accession>A0AAW2H1V4</accession>
<keyword evidence="3" id="KW-1185">Reference proteome</keyword>
<feature type="transmembrane region" description="Helical" evidence="1">
    <location>
        <begin position="87"/>
        <end position="109"/>
    </location>
</feature>